<evidence type="ECO:0000256" key="1">
    <source>
        <dbReference type="ARBA" id="ARBA00004724"/>
    </source>
</evidence>
<dbReference type="Proteomes" id="UP000683213">
    <property type="component" value="Unassembled WGS sequence"/>
</dbReference>
<dbReference type="InterPro" id="IPR008927">
    <property type="entry name" value="6-PGluconate_DH-like_C_sf"/>
</dbReference>
<dbReference type="PANTHER" id="PTHR21708:SF26">
    <property type="entry name" value="2-DEHYDROPANTOATE 2-REDUCTASE"/>
    <property type="match status" value="1"/>
</dbReference>
<dbReference type="NCBIfam" id="TIGR00745">
    <property type="entry name" value="apbA_panE"/>
    <property type="match status" value="1"/>
</dbReference>
<feature type="domain" description="Ketopantoate reductase C-terminal" evidence="13">
    <location>
        <begin position="172"/>
        <end position="292"/>
    </location>
</feature>
<evidence type="ECO:0000256" key="7">
    <source>
        <dbReference type="ARBA" id="ARBA00032024"/>
    </source>
</evidence>
<organism evidence="14 16">
    <name type="scientific">Candidatus Iainarchaeum sp</name>
    <dbReference type="NCBI Taxonomy" id="3101447"/>
    <lineage>
        <taxon>Archaea</taxon>
        <taxon>Candidatus Iainarchaeota</taxon>
        <taxon>Candidatus Iainarchaeia</taxon>
        <taxon>Candidatus Iainarchaeales</taxon>
        <taxon>Candidatus Iainarchaeaceae</taxon>
        <taxon>Candidatus Iainarchaeum</taxon>
    </lineage>
</organism>
<reference evidence="16" key="1">
    <citation type="journal article" date="2020" name="bioRxiv">
        <title>A rank-normalized archaeal taxonomy based on genome phylogeny resolves widespread incomplete and uneven classifications.</title>
        <authorList>
            <person name="Rinke C."/>
            <person name="Chuvochina M."/>
            <person name="Mussig A.J."/>
            <person name="Chaumeil P.-A."/>
            <person name="Waite D.W."/>
            <person name="Whitman W.B."/>
            <person name="Parks D.H."/>
            <person name="Hugenholtz P."/>
        </authorList>
    </citation>
    <scope>NUCLEOTIDE SEQUENCE [LARGE SCALE GENOMIC DNA]</scope>
</reference>
<dbReference type="Proteomes" id="UP000577419">
    <property type="component" value="Unassembled WGS sequence"/>
</dbReference>
<dbReference type="Pfam" id="PF02558">
    <property type="entry name" value="ApbA"/>
    <property type="match status" value="1"/>
</dbReference>
<protein>
    <recommendedName>
        <fullName evidence="4 11">2-dehydropantoate 2-reductase</fullName>
        <ecNumber evidence="3 11">1.1.1.169</ecNumber>
    </recommendedName>
    <alternativeName>
        <fullName evidence="7 11">Ketopantoate reductase</fullName>
    </alternativeName>
</protein>
<keyword evidence="6 11" id="KW-0560">Oxidoreductase</keyword>
<evidence type="ECO:0000256" key="8">
    <source>
        <dbReference type="ARBA" id="ARBA00047506"/>
    </source>
</evidence>
<comment type="pathway">
    <text evidence="1 11">Cofactor biosynthesis; coenzyme A biosynthesis.</text>
</comment>
<gene>
    <name evidence="14" type="ORF">HA237_05590</name>
    <name evidence="15" type="ORF">J4224_04235</name>
</gene>
<dbReference type="GO" id="GO:0015940">
    <property type="term" value="P:pantothenate biosynthetic process"/>
    <property type="evidence" value="ECO:0007669"/>
    <property type="project" value="InterPro"/>
</dbReference>
<evidence type="ECO:0000313" key="16">
    <source>
        <dbReference type="Proteomes" id="UP000577419"/>
    </source>
</evidence>
<dbReference type="EMBL" id="DUFG01000027">
    <property type="protein sequence ID" value="HIH08811.1"/>
    <property type="molecule type" value="Genomic_DNA"/>
</dbReference>
<comment type="catalytic activity">
    <reaction evidence="9">
        <text>(R)-pantoate + NAD(+) = 2-dehydropantoate + NADH + H(+)</text>
        <dbReference type="Rhea" id="RHEA:61292"/>
        <dbReference type="ChEBI" id="CHEBI:11561"/>
        <dbReference type="ChEBI" id="CHEBI:15378"/>
        <dbReference type="ChEBI" id="CHEBI:15980"/>
        <dbReference type="ChEBI" id="CHEBI:57540"/>
        <dbReference type="ChEBI" id="CHEBI:57945"/>
    </reaction>
    <physiologicalReaction direction="right-to-left" evidence="9">
        <dbReference type="Rhea" id="RHEA:61294"/>
    </physiologicalReaction>
</comment>
<proteinExistence type="inferred from homology"/>
<dbReference type="GO" id="GO:0008677">
    <property type="term" value="F:2-dehydropantoate 2-reductase activity"/>
    <property type="evidence" value="ECO:0007669"/>
    <property type="project" value="UniProtKB-EC"/>
</dbReference>
<evidence type="ECO:0000313" key="15">
    <source>
        <dbReference type="EMBL" id="MBS3059604.1"/>
    </source>
</evidence>
<feature type="domain" description="Ketopantoate reductase N-terminal" evidence="12">
    <location>
        <begin position="5"/>
        <end position="148"/>
    </location>
</feature>
<evidence type="ECO:0000256" key="9">
    <source>
        <dbReference type="ARBA" id="ARBA00048196"/>
    </source>
</evidence>
<dbReference type="AlphaFoldDB" id="A0A7J4ITH1"/>
<evidence type="ECO:0000256" key="5">
    <source>
        <dbReference type="ARBA" id="ARBA00022857"/>
    </source>
</evidence>
<reference evidence="15" key="3">
    <citation type="submission" date="2021-05" db="EMBL/GenBank/DDBJ databases">
        <title>Protein family content uncovers lineage relationships and bacterial pathway maintenance mechanisms in DPANN archaea.</title>
        <authorList>
            <person name="Castelle C.J."/>
            <person name="Meheust R."/>
            <person name="Jaffe A.L."/>
            <person name="Seitz K."/>
            <person name="Gong X."/>
            <person name="Baker B.J."/>
            <person name="Banfield J.F."/>
        </authorList>
    </citation>
    <scope>NUCLEOTIDE SEQUENCE</scope>
    <source>
        <strain evidence="15">RIFCSPHIGHO2_01_FULL_GW2011_AR10_43_9</strain>
    </source>
</reference>
<dbReference type="EC" id="1.1.1.169" evidence="3 11"/>
<evidence type="ECO:0000256" key="4">
    <source>
        <dbReference type="ARBA" id="ARBA00019465"/>
    </source>
</evidence>
<dbReference type="EMBL" id="JAGVWF010000060">
    <property type="protein sequence ID" value="MBS3059604.1"/>
    <property type="molecule type" value="Genomic_DNA"/>
</dbReference>
<dbReference type="SUPFAM" id="SSF48179">
    <property type="entry name" value="6-phosphogluconate dehydrogenase C-terminal domain-like"/>
    <property type="match status" value="1"/>
</dbReference>
<comment type="function">
    <text evidence="11">Catalyzes the NADPH-dependent reduction of ketopantoate into pantoic acid.</text>
</comment>
<dbReference type="GO" id="GO:0005737">
    <property type="term" value="C:cytoplasm"/>
    <property type="evidence" value="ECO:0007669"/>
    <property type="project" value="TreeGrafter"/>
</dbReference>
<dbReference type="InterPro" id="IPR036291">
    <property type="entry name" value="NAD(P)-bd_dom_sf"/>
</dbReference>
<keyword evidence="11" id="KW-0173">Coenzyme A biosynthesis</keyword>
<sequence length="297" mass="32135">MFSRVVVVGAGAIGSSFGVLLSRNSSVLLVGRKNHVGEIKKRGLKLSGAVKGTYRLQAVSVLKKIPENSLVIVSAKATTNMEIAAQLKGKVKRDTIVVVLQNGFGVENAFRRALERKCLVLRAVTTAGAFMEKPGAVVVSGINKTFIEPSGHSRKIAALFNEAKIKTEIPGDFKRVIWFKLIMNCVFNPLTALAEKRNNVVVEMPKLVEAIVSECVDVAKAEGLSFSKKALSKKLLKSSAESTNYSSMLQDIWKGRETEIEFLNGQIVSLGKKHGINCPLNSALVELIKAKEKATVG</sequence>
<dbReference type="InterPro" id="IPR013752">
    <property type="entry name" value="KPA_reductase"/>
</dbReference>
<evidence type="ECO:0000256" key="3">
    <source>
        <dbReference type="ARBA" id="ARBA00013014"/>
    </source>
</evidence>
<evidence type="ECO:0000256" key="11">
    <source>
        <dbReference type="RuleBase" id="RU362068"/>
    </source>
</evidence>
<accession>A0A7J4ITH1</accession>
<dbReference type="InterPro" id="IPR013328">
    <property type="entry name" value="6PGD_dom2"/>
</dbReference>
<dbReference type="FunFam" id="1.10.1040.10:FF:000017">
    <property type="entry name" value="2-dehydropantoate 2-reductase"/>
    <property type="match status" value="1"/>
</dbReference>
<dbReference type="PANTHER" id="PTHR21708">
    <property type="entry name" value="PROBABLE 2-DEHYDROPANTOATE 2-REDUCTASE"/>
    <property type="match status" value="1"/>
</dbReference>
<evidence type="ECO:0000256" key="2">
    <source>
        <dbReference type="ARBA" id="ARBA00007870"/>
    </source>
</evidence>
<evidence type="ECO:0000313" key="14">
    <source>
        <dbReference type="EMBL" id="HIH08811.1"/>
    </source>
</evidence>
<dbReference type="GO" id="GO:0015937">
    <property type="term" value="P:coenzyme A biosynthetic process"/>
    <property type="evidence" value="ECO:0007669"/>
    <property type="project" value="UniProtKB-UniPathway"/>
</dbReference>
<evidence type="ECO:0000259" key="13">
    <source>
        <dbReference type="Pfam" id="PF08546"/>
    </source>
</evidence>
<comment type="catalytic activity">
    <reaction evidence="8">
        <text>(R)-pantoate + NADP(+) = 2-dehydropantoate + NADPH + H(+)</text>
        <dbReference type="Rhea" id="RHEA:16233"/>
        <dbReference type="ChEBI" id="CHEBI:11561"/>
        <dbReference type="ChEBI" id="CHEBI:15378"/>
        <dbReference type="ChEBI" id="CHEBI:15980"/>
        <dbReference type="ChEBI" id="CHEBI:57783"/>
        <dbReference type="ChEBI" id="CHEBI:58349"/>
        <dbReference type="EC" id="1.1.1.169"/>
    </reaction>
    <physiologicalReaction direction="right-to-left" evidence="8">
        <dbReference type="Rhea" id="RHEA:16235"/>
    </physiologicalReaction>
</comment>
<dbReference type="UniPathway" id="UPA00241"/>
<comment type="function">
    <text evidence="10">Catalyzes the NAD(P)H-dependent reduction of ketopantoate into pantoic acid.</text>
</comment>
<dbReference type="InterPro" id="IPR013332">
    <property type="entry name" value="KPR_N"/>
</dbReference>
<dbReference type="Gene3D" id="3.40.50.720">
    <property type="entry name" value="NAD(P)-binding Rossmann-like Domain"/>
    <property type="match status" value="1"/>
</dbReference>
<reference evidence="15" key="2">
    <citation type="submission" date="2021-03" db="EMBL/GenBank/DDBJ databases">
        <authorList>
            <person name="Jaffe A."/>
        </authorList>
    </citation>
    <scope>NUCLEOTIDE SEQUENCE</scope>
    <source>
        <strain evidence="15">RIFCSPHIGHO2_01_FULL_GW2011_AR10_43_9</strain>
    </source>
</reference>
<dbReference type="InterPro" id="IPR051402">
    <property type="entry name" value="KPR-Related"/>
</dbReference>
<keyword evidence="5 11" id="KW-0521">NADP</keyword>
<evidence type="ECO:0000256" key="10">
    <source>
        <dbReference type="ARBA" id="ARBA00056765"/>
    </source>
</evidence>
<dbReference type="Gene3D" id="1.10.1040.10">
    <property type="entry name" value="N-(1-d-carboxylethyl)-l-norvaline Dehydrogenase, domain 2"/>
    <property type="match status" value="1"/>
</dbReference>
<comment type="similarity">
    <text evidence="2 11">Belongs to the ketopantoate reductase family.</text>
</comment>
<evidence type="ECO:0000256" key="6">
    <source>
        <dbReference type="ARBA" id="ARBA00023002"/>
    </source>
</evidence>
<dbReference type="InterPro" id="IPR003710">
    <property type="entry name" value="ApbA"/>
</dbReference>
<dbReference type="Pfam" id="PF08546">
    <property type="entry name" value="ApbA_C"/>
    <property type="match status" value="1"/>
</dbReference>
<name>A0A7J4ITH1_9ARCH</name>
<evidence type="ECO:0000259" key="12">
    <source>
        <dbReference type="Pfam" id="PF02558"/>
    </source>
</evidence>
<comment type="caution">
    <text evidence="14">The sequence shown here is derived from an EMBL/GenBank/DDBJ whole genome shotgun (WGS) entry which is preliminary data.</text>
</comment>
<dbReference type="SUPFAM" id="SSF51735">
    <property type="entry name" value="NAD(P)-binding Rossmann-fold domains"/>
    <property type="match status" value="1"/>
</dbReference>